<dbReference type="EMBL" id="BSNK01000002">
    <property type="protein sequence ID" value="GLQ24518.1"/>
    <property type="molecule type" value="Genomic_DNA"/>
</dbReference>
<gene>
    <name evidence="1" type="ORF">GCM10007853_23920</name>
</gene>
<sequence length="103" mass="11457">MSKTDDPKTECRTPAEGRDGVTRIPSWKYDCLRDVIVEVVREAGSDGFVFSKLTEAVRPRLSADQLDKIGSLGWHVTTVKLNMEVEGDIARLSGSPQRLVVLR</sequence>
<proteinExistence type="predicted"/>
<reference evidence="1" key="2">
    <citation type="submission" date="2023-01" db="EMBL/GenBank/DDBJ databases">
        <title>Draft genome sequence of Algimonas ampicilliniresistens strain NBRC 108219.</title>
        <authorList>
            <person name="Sun Q."/>
            <person name="Mori K."/>
        </authorList>
    </citation>
    <scope>NUCLEOTIDE SEQUENCE</scope>
    <source>
        <strain evidence="1">NBRC 108219</strain>
    </source>
</reference>
<name>A0ABQ5VCK0_9PROT</name>
<comment type="caution">
    <text evidence="1">The sequence shown here is derived from an EMBL/GenBank/DDBJ whole genome shotgun (WGS) entry which is preliminary data.</text>
</comment>
<dbReference type="InterPro" id="IPR054233">
    <property type="entry name" value="DUF6958"/>
</dbReference>
<accession>A0ABQ5VCK0</accession>
<keyword evidence="2" id="KW-1185">Reference proteome</keyword>
<reference evidence="1" key="1">
    <citation type="journal article" date="2014" name="Int. J. Syst. Evol. Microbiol.">
        <title>Complete genome of a new Firmicutes species belonging to the dominant human colonic microbiota ('Ruminococcus bicirculans') reveals two chromosomes and a selective capacity to utilize plant glucans.</title>
        <authorList>
            <consortium name="NISC Comparative Sequencing Program"/>
            <person name="Wegmann U."/>
            <person name="Louis P."/>
            <person name="Goesmann A."/>
            <person name="Henrissat B."/>
            <person name="Duncan S.H."/>
            <person name="Flint H.J."/>
        </authorList>
    </citation>
    <scope>NUCLEOTIDE SEQUENCE</scope>
    <source>
        <strain evidence="1">NBRC 108219</strain>
    </source>
</reference>
<dbReference type="Proteomes" id="UP001161391">
    <property type="component" value="Unassembled WGS sequence"/>
</dbReference>
<dbReference type="RefSeq" id="WP_284390997.1">
    <property type="nucleotide sequence ID" value="NZ_BSNK01000002.1"/>
</dbReference>
<dbReference type="Pfam" id="PF22278">
    <property type="entry name" value="DUF6958"/>
    <property type="match status" value="1"/>
</dbReference>
<evidence type="ECO:0000313" key="2">
    <source>
        <dbReference type="Proteomes" id="UP001161391"/>
    </source>
</evidence>
<organism evidence="1 2">
    <name type="scientific">Algimonas ampicilliniresistens</name>
    <dbReference type="NCBI Taxonomy" id="1298735"/>
    <lineage>
        <taxon>Bacteria</taxon>
        <taxon>Pseudomonadati</taxon>
        <taxon>Pseudomonadota</taxon>
        <taxon>Alphaproteobacteria</taxon>
        <taxon>Maricaulales</taxon>
        <taxon>Robiginitomaculaceae</taxon>
        <taxon>Algimonas</taxon>
    </lineage>
</organism>
<protein>
    <submittedName>
        <fullName evidence="1">Uncharacterized protein</fullName>
    </submittedName>
</protein>
<evidence type="ECO:0000313" key="1">
    <source>
        <dbReference type="EMBL" id="GLQ24518.1"/>
    </source>
</evidence>